<keyword evidence="7 15" id="KW-1133">Transmembrane helix</keyword>
<feature type="transmembrane region" description="Helical" evidence="15">
    <location>
        <begin position="669"/>
        <end position="689"/>
    </location>
</feature>
<evidence type="ECO:0000313" key="18">
    <source>
        <dbReference type="EMBL" id="VFK75983.1"/>
    </source>
</evidence>
<keyword evidence="11" id="KW-0739">Sodium transport</keyword>
<dbReference type="PANTHER" id="PTHR48086">
    <property type="entry name" value="SODIUM/PROLINE SYMPORTER-RELATED"/>
    <property type="match status" value="1"/>
</dbReference>
<dbReference type="InterPro" id="IPR038377">
    <property type="entry name" value="Na/Glc_symporter_sf"/>
</dbReference>
<evidence type="ECO:0000256" key="9">
    <source>
        <dbReference type="ARBA" id="ARBA00023065"/>
    </source>
</evidence>
<proteinExistence type="inferred from homology"/>
<evidence type="ECO:0000256" key="5">
    <source>
        <dbReference type="ARBA" id="ARBA00022692"/>
    </source>
</evidence>
<protein>
    <submittedName>
        <fullName evidence="16">Sodium:solute symporter family protein</fullName>
    </submittedName>
</protein>
<feature type="transmembrane region" description="Helical" evidence="15">
    <location>
        <begin position="262"/>
        <end position="284"/>
    </location>
</feature>
<feature type="transmembrane region" description="Helical" evidence="15">
    <location>
        <begin position="541"/>
        <end position="566"/>
    </location>
</feature>
<keyword evidence="4" id="KW-1003">Cell membrane</keyword>
<feature type="transmembrane region" description="Helical" evidence="15">
    <location>
        <begin position="296"/>
        <end position="316"/>
    </location>
</feature>
<evidence type="ECO:0000256" key="2">
    <source>
        <dbReference type="ARBA" id="ARBA00006434"/>
    </source>
</evidence>
<evidence type="ECO:0000256" key="8">
    <source>
        <dbReference type="ARBA" id="ARBA00023053"/>
    </source>
</evidence>
<dbReference type="PANTHER" id="PTHR48086:SF3">
    <property type="entry name" value="SODIUM_PROLINE SYMPORTER"/>
    <property type="match status" value="1"/>
</dbReference>
<feature type="transmembrane region" description="Helical" evidence="15">
    <location>
        <begin position="159"/>
        <end position="179"/>
    </location>
</feature>
<feature type="transmembrane region" description="Helical" evidence="15">
    <location>
        <begin position="75"/>
        <end position="94"/>
    </location>
</feature>
<evidence type="ECO:0000256" key="11">
    <source>
        <dbReference type="ARBA" id="ARBA00023201"/>
    </source>
</evidence>
<keyword evidence="6" id="KW-0769">Symport</keyword>
<evidence type="ECO:0000256" key="3">
    <source>
        <dbReference type="ARBA" id="ARBA00022448"/>
    </source>
</evidence>
<organism evidence="16">
    <name type="scientific">Candidatus Kentrum sp. MB</name>
    <dbReference type="NCBI Taxonomy" id="2138164"/>
    <lineage>
        <taxon>Bacteria</taxon>
        <taxon>Pseudomonadati</taxon>
        <taxon>Pseudomonadota</taxon>
        <taxon>Gammaproteobacteria</taxon>
        <taxon>Candidatus Kentrum</taxon>
    </lineage>
</organism>
<reference evidence="16" key="1">
    <citation type="submission" date="2019-02" db="EMBL/GenBank/DDBJ databases">
        <authorList>
            <person name="Gruber-Vodicka R. H."/>
            <person name="Seah K. B. B."/>
        </authorList>
    </citation>
    <scope>NUCLEOTIDE SEQUENCE</scope>
    <source>
        <strain evidence="16">BECK_BZ197</strain>
        <strain evidence="18">BECK_BZ198</strain>
        <strain evidence="17">BECK_BZ199</strain>
    </source>
</reference>
<dbReference type="PROSITE" id="PS50283">
    <property type="entry name" value="NA_SOLUT_SYMP_3"/>
    <property type="match status" value="1"/>
</dbReference>
<comment type="subcellular location">
    <subcellularLocation>
        <location evidence="1">Cell membrane</location>
        <topology evidence="1">Multi-pass membrane protein</topology>
    </subcellularLocation>
</comment>
<evidence type="ECO:0000256" key="4">
    <source>
        <dbReference type="ARBA" id="ARBA00022475"/>
    </source>
</evidence>
<evidence type="ECO:0000256" key="10">
    <source>
        <dbReference type="ARBA" id="ARBA00023136"/>
    </source>
</evidence>
<gene>
    <name evidence="16" type="ORF">BECKMB1821G_GA0114241_100182</name>
    <name evidence="18" type="ORF">BECKMB1821H_GA0114242_10381</name>
    <name evidence="17" type="ORF">BECKMB1821I_GA0114274_10352</name>
</gene>
<evidence type="ECO:0000256" key="1">
    <source>
        <dbReference type="ARBA" id="ARBA00004651"/>
    </source>
</evidence>
<feature type="transmembrane region" description="Helical" evidence="15">
    <location>
        <begin position="486"/>
        <end position="503"/>
    </location>
</feature>
<evidence type="ECO:0000256" key="6">
    <source>
        <dbReference type="ARBA" id="ARBA00022847"/>
    </source>
</evidence>
<keyword evidence="5 15" id="KW-0812">Transmembrane</keyword>
<dbReference type="GO" id="GO:0015293">
    <property type="term" value="F:symporter activity"/>
    <property type="evidence" value="ECO:0007669"/>
    <property type="project" value="UniProtKB-KW"/>
</dbReference>
<dbReference type="InterPro" id="IPR001734">
    <property type="entry name" value="Na/solute_symporter"/>
</dbReference>
<keyword evidence="10 15" id="KW-0472">Membrane</keyword>
<feature type="transmembrane region" description="Helical" evidence="15">
    <location>
        <begin position="191"/>
        <end position="211"/>
    </location>
</feature>
<dbReference type="GO" id="GO:0006814">
    <property type="term" value="P:sodium ion transport"/>
    <property type="evidence" value="ECO:0007669"/>
    <property type="project" value="UniProtKB-KW"/>
</dbReference>
<sequence length="727" mass="80336">MDAKIIWLFVFVALYWAYCIFWGIKGALSAKTASDYFIAGRSISLWVFVLAATATSFSGWTFMGHPGLLYRDGFQYAYASFYAITIPFTGVLFLKRQWMLGKRFGFVTPGEMMSSYFRSDAIRFLVVLVALIFSVPYLGVQLRASGFLFNVLTDGMLGVNIGMWLLSAVVIIYVASGGLRAVAYVDTMQAVLLALGIVAIGIIAVIHVGGWDRLNEGIAALAQMDPKRTPDGFSHYIAIPGVIQFVPAGAQAAGGAWTGIMILTYMFALMGIQSAPAFSMWAFSNHDPKPFAPQQVWASAFGIGAILIFFTAMQGLGGHFLGADKDFMSVDRERPVNERLVNNVMEKGLLWTEPQVVKKFEKWTEAEILAKYFVDDISKLTPEQKNLIDAKKEDWDASKLTSEQKALIGTQKDLMESDGKQGMLIPQLIYLLENTAPWLVGLLSVCALAAMQSTGAAYMSTAGGMLTRDLIKRFLMPDASHRQQKLFGRIGVIIIVALALAVATTATDALVLLGGLAVAFGFQMWPALIAVCWWPWLTRQGIILGLIAGLVAVVATEKIGVSWFGIDAWGRWPLTIHSAGWGILFNLSIAIIVSLFTQNENDTRHRMGYHDFLREHAALPQAKRALIPMAWIITVVWFFFGVGPGAVIGNTLFGNPNDMNTWIFGIPSIWAWQILWWALGVFMMWFLAYKMELSTVPDMEITALQDDIGDATPSSDRRRFHMDTDSP</sequence>
<dbReference type="GO" id="GO:0005886">
    <property type="term" value="C:plasma membrane"/>
    <property type="evidence" value="ECO:0007669"/>
    <property type="project" value="UniProtKB-SubCell"/>
</dbReference>
<evidence type="ECO:0000313" key="17">
    <source>
        <dbReference type="EMBL" id="VFK32588.1"/>
    </source>
</evidence>
<accession>A0A450WYT6</accession>
<evidence type="ECO:0000256" key="13">
    <source>
        <dbReference type="RuleBase" id="RU362091"/>
    </source>
</evidence>
<feature type="transmembrane region" description="Helical" evidence="15">
    <location>
        <begin position="6"/>
        <end position="24"/>
    </location>
</feature>
<keyword evidence="3" id="KW-0813">Transport</keyword>
<evidence type="ECO:0000313" key="16">
    <source>
        <dbReference type="EMBL" id="VFK22178.1"/>
    </source>
</evidence>
<comment type="catalytic activity">
    <reaction evidence="12">
        <text>L-proline(in) + Na(+)(in) = L-proline(out) + Na(+)(out)</text>
        <dbReference type="Rhea" id="RHEA:28967"/>
        <dbReference type="ChEBI" id="CHEBI:29101"/>
        <dbReference type="ChEBI" id="CHEBI:60039"/>
    </reaction>
</comment>
<evidence type="ECO:0000256" key="15">
    <source>
        <dbReference type="SAM" id="Phobius"/>
    </source>
</evidence>
<dbReference type="EMBL" id="CAADGH010000038">
    <property type="protein sequence ID" value="VFK75983.1"/>
    <property type="molecule type" value="Genomic_DNA"/>
</dbReference>
<dbReference type="EMBL" id="CAADFQ010000035">
    <property type="protein sequence ID" value="VFK32588.1"/>
    <property type="molecule type" value="Genomic_DNA"/>
</dbReference>
<evidence type="ECO:0000256" key="7">
    <source>
        <dbReference type="ARBA" id="ARBA00022989"/>
    </source>
</evidence>
<evidence type="ECO:0000256" key="14">
    <source>
        <dbReference type="SAM" id="MobiDB-lite"/>
    </source>
</evidence>
<feature type="transmembrane region" description="Helical" evidence="15">
    <location>
        <begin position="45"/>
        <end position="63"/>
    </location>
</feature>
<feature type="compositionally biased region" description="Basic and acidic residues" evidence="14">
    <location>
        <begin position="715"/>
        <end position="727"/>
    </location>
</feature>
<feature type="region of interest" description="Disordered" evidence="14">
    <location>
        <begin position="708"/>
        <end position="727"/>
    </location>
</feature>
<dbReference type="EMBL" id="CAADFO010000001">
    <property type="protein sequence ID" value="VFK22178.1"/>
    <property type="molecule type" value="Genomic_DNA"/>
</dbReference>
<keyword evidence="9" id="KW-0406">Ion transport</keyword>
<feature type="transmembrane region" description="Helical" evidence="15">
    <location>
        <begin position="629"/>
        <end position="649"/>
    </location>
</feature>
<feature type="transmembrane region" description="Helical" evidence="15">
    <location>
        <begin position="121"/>
        <end position="139"/>
    </location>
</feature>
<keyword evidence="8" id="KW-0915">Sodium</keyword>
<dbReference type="CDD" id="cd10322">
    <property type="entry name" value="SLC5sbd"/>
    <property type="match status" value="1"/>
</dbReference>
<dbReference type="Pfam" id="PF00474">
    <property type="entry name" value="SSF"/>
    <property type="match status" value="2"/>
</dbReference>
<name>A0A450WYT6_9GAMM</name>
<feature type="transmembrane region" description="Helical" evidence="15">
    <location>
        <begin position="509"/>
        <end position="534"/>
    </location>
</feature>
<dbReference type="InterPro" id="IPR050277">
    <property type="entry name" value="Sodium:Solute_Symporter"/>
</dbReference>
<dbReference type="AlphaFoldDB" id="A0A450WYT6"/>
<feature type="transmembrane region" description="Helical" evidence="15">
    <location>
        <begin position="578"/>
        <end position="597"/>
    </location>
</feature>
<evidence type="ECO:0000256" key="12">
    <source>
        <dbReference type="ARBA" id="ARBA00033708"/>
    </source>
</evidence>
<dbReference type="Gene3D" id="1.20.1730.10">
    <property type="entry name" value="Sodium/glucose cotransporter"/>
    <property type="match status" value="1"/>
</dbReference>
<comment type="similarity">
    <text evidence="2 13">Belongs to the sodium:solute symporter (SSF) (TC 2.A.21) family.</text>
</comment>